<proteinExistence type="predicted"/>
<evidence type="ECO:0000256" key="2">
    <source>
        <dbReference type="ARBA" id="ARBA00022801"/>
    </source>
</evidence>
<dbReference type="PANTHER" id="PTHR10161">
    <property type="entry name" value="TARTRATE-RESISTANT ACID PHOSPHATASE TYPE 5"/>
    <property type="match status" value="1"/>
</dbReference>
<evidence type="ECO:0000259" key="3">
    <source>
        <dbReference type="Pfam" id="PF00149"/>
    </source>
</evidence>
<dbReference type="InterPro" id="IPR004843">
    <property type="entry name" value="Calcineurin-like_PHP"/>
</dbReference>
<organism evidence="4">
    <name type="scientific">viral metagenome</name>
    <dbReference type="NCBI Taxonomy" id="1070528"/>
    <lineage>
        <taxon>unclassified sequences</taxon>
        <taxon>metagenomes</taxon>
        <taxon>organismal metagenomes</taxon>
    </lineage>
</organism>
<dbReference type="PANTHER" id="PTHR10161:SF14">
    <property type="entry name" value="TARTRATE-RESISTANT ACID PHOSPHATASE TYPE 5"/>
    <property type="match status" value="1"/>
</dbReference>
<feature type="domain" description="Calcineurin-like phosphoesterase" evidence="3">
    <location>
        <begin position="20"/>
        <end position="215"/>
    </location>
</feature>
<dbReference type="InterPro" id="IPR051558">
    <property type="entry name" value="Metallophosphoesterase_PAP"/>
</dbReference>
<keyword evidence="2" id="KW-0378">Hydrolase</keyword>
<dbReference type="GO" id="GO:0016787">
    <property type="term" value="F:hydrolase activity"/>
    <property type="evidence" value="ECO:0007669"/>
    <property type="project" value="UniProtKB-KW"/>
</dbReference>
<dbReference type="EMBL" id="MN739508">
    <property type="protein sequence ID" value="QHT09185.1"/>
    <property type="molecule type" value="Genomic_DNA"/>
</dbReference>
<dbReference type="SUPFAM" id="SSF56300">
    <property type="entry name" value="Metallo-dependent phosphatases"/>
    <property type="match status" value="1"/>
</dbReference>
<reference evidence="4" key="1">
    <citation type="journal article" date="2020" name="Nature">
        <title>Giant virus diversity and host interactions through global metagenomics.</title>
        <authorList>
            <person name="Schulz F."/>
            <person name="Roux S."/>
            <person name="Paez-Espino D."/>
            <person name="Jungbluth S."/>
            <person name="Walsh D.A."/>
            <person name="Denef V.J."/>
            <person name="McMahon K.D."/>
            <person name="Konstantinidis K.T."/>
            <person name="Eloe-Fadrosh E.A."/>
            <person name="Kyrpides N.C."/>
            <person name="Woyke T."/>
        </authorList>
    </citation>
    <scope>NUCLEOTIDE SEQUENCE</scope>
    <source>
        <strain evidence="4">GVMAG-M-3300023110-24</strain>
    </source>
</reference>
<keyword evidence="1" id="KW-0732">Signal</keyword>
<dbReference type="Pfam" id="PF00149">
    <property type="entry name" value="Metallophos"/>
    <property type="match status" value="1"/>
</dbReference>
<evidence type="ECO:0000256" key="1">
    <source>
        <dbReference type="ARBA" id="ARBA00022729"/>
    </source>
</evidence>
<protein>
    <recommendedName>
        <fullName evidence="3">Calcineurin-like phosphoesterase domain-containing protein</fullName>
    </recommendedName>
</protein>
<sequence>MKKKNNNKLIYLISYIMYKNIILLGDMGSGYNEQYDVSKLIEKIIKKSNQNAICGLGDNIYEDGCKTARDKQFKIKFENPYKNISNNNKFYMCLGNHDYHTNPKAQINYGKISSKNNGKWVMPNNYYSYTLNNIDFFVIDTNIDYMNRSTINKQLINMKKLMDKPTKSKWRIMYGHHPLRSVGGHGNPRKLLEKFIKELIIYGGIDIYMSGHDHSKQLIKMNINNKNVFQIVCGTGGKPGDKYINKKNMHDCKLLYYSNSIGVCNIKSFKNTLNLYYYNPSKKEFSYRFIK</sequence>
<name>A0A6C0D0F6_9ZZZZ</name>
<evidence type="ECO:0000313" key="4">
    <source>
        <dbReference type="EMBL" id="QHT09185.1"/>
    </source>
</evidence>
<dbReference type="Gene3D" id="3.60.21.10">
    <property type="match status" value="1"/>
</dbReference>
<accession>A0A6C0D0F6</accession>
<dbReference type="InterPro" id="IPR029052">
    <property type="entry name" value="Metallo-depent_PP-like"/>
</dbReference>
<dbReference type="AlphaFoldDB" id="A0A6C0D0F6"/>